<dbReference type="InterPro" id="IPR025630">
    <property type="entry name" value="DUF4288"/>
</dbReference>
<protein>
    <recommendedName>
        <fullName evidence="3">DUF4288 domain-containing protein</fullName>
    </recommendedName>
</protein>
<evidence type="ECO:0000313" key="2">
    <source>
        <dbReference type="Proteomes" id="UP000006304"/>
    </source>
</evidence>
<organism evidence="1 2">
    <name type="scientific">Nocardia brasiliensis (strain ATCC 700358 / HUJEG-1)</name>
    <dbReference type="NCBI Taxonomy" id="1133849"/>
    <lineage>
        <taxon>Bacteria</taxon>
        <taxon>Bacillati</taxon>
        <taxon>Actinomycetota</taxon>
        <taxon>Actinomycetes</taxon>
        <taxon>Mycobacteriales</taxon>
        <taxon>Nocardiaceae</taxon>
        <taxon>Nocardia</taxon>
    </lineage>
</organism>
<dbReference type="RefSeq" id="WP_014981787.1">
    <property type="nucleotide sequence ID" value="NC_018681.1"/>
</dbReference>
<gene>
    <name evidence="1" type="ORF">O3I_004840</name>
</gene>
<evidence type="ECO:0000313" key="1">
    <source>
        <dbReference type="EMBL" id="AFT98930.1"/>
    </source>
</evidence>
<accession>K0ETE2</accession>
<dbReference type="EMBL" id="CP003876">
    <property type="protein sequence ID" value="AFT98930.1"/>
    <property type="molecule type" value="Genomic_DNA"/>
</dbReference>
<dbReference type="AlphaFoldDB" id="K0ETE2"/>
<dbReference type="HOGENOM" id="CLU_154622_0_0_11"/>
<evidence type="ECO:0008006" key="3">
    <source>
        <dbReference type="Google" id="ProtNLM"/>
    </source>
</evidence>
<name>K0ETE2_NOCB7</name>
<dbReference type="Proteomes" id="UP000006304">
    <property type="component" value="Chromosome"/>
</dbReference>
<dbReference type="Pfam" id="PF14119">
    <property type="entry name" value="DUF4288"/>
    <property type="match status" value="1"/>
</dbReference>
<sequence>MRLAYIAVVVFESTSDSPDYTTMYQEDFVLLYADSKDAARESALAAAREQECTYQNEQGESITLSLKGVIDVSPSLTDDLSTGGDLYSRHFRDYEAYQRMEPLLGENPL</sequence>
<keyword evidence="2" id="KW-1185">Reference proteome</keyword>
<dbReference type="eggNOG" id="ENOG50331M1">
    <property type="taxonomic scope" value="Bacteria"/>
</dbReference>
<proteinExistence type="predicted"/>
<dbReference type="KEGG" id="nbr:O3I_004840"/>
<reference evidence="1 2" key="1">
    <citation type="journal article" date="2012" name="J. Bacteriol.">
        <title>Complete genome sequence of Nocardia brasiliensis HUJEG-1.</title>
        <authorList>
            <person name="Vera-Cabrera L."/>
            <person name="Ortiz-Lopez R."/>
            <person name="Elizondo-Gonzalez R."/>
            <person name="Perez-Maya A.A."/>
            <person name="Ocampo-Candiani J."/>
        </authorList>
    </citation>
    <scope>NUCLEOTIDE SEQUENCE [LARGE SCALE GENOMIC DNA]</scope>
    <source>
        <strain evidence="2">ATCC 700358</strain>
    </source>
</reference>